<evidence type="ECO:0000313" key="1">
    <source>
        <dbReference type="EMBL" id="UYP44181.1"/>
    </source>
</evidence>
<dbReference type="EMBL" id="CP104013">
    <property type="protein sequence ID" value="UYP44181.1"/>
    <property type="molecule type" value="Genomic_DNA"/>
</dbReference>
<sequence length="409" mass="49581">MKQEPKITDYEFLNNPGVYRFSGLDPLTKNENCILYVGKSGHDYIKKKQKDPTKKVQLMKERIERHLKNDAGEVGKLVDNFFSLKLLEVWPLDVKKFDSNDNFNKFLAYFEYFVRSRSENIPYYDEMNYTNIQEIKPPSPDSISFAENIFENGRKEINFSDYRISSEEKRFMQFLQQFNQPNVKNFFKFRQYNKIQFIMKNFIDSWELMEKKNYHWLKLELEDDDFLNWDDWISNYITFDTQIFDLDSNFCVKFDKNEQKIYRNEKEIDPLIESLIEKCIKNETQYEGIVGIMYWRINEKIIPLHMTISKNVGKKTNFRDKRLARWGYQSDRVFGDLAKTFFNDTEQKYQRWFDVLFIDQDSLKLKRSVYFSAFLWPYDKNFGLNKKVCSIEEIKKQIIEKIKPELNHH</sequence>
<dbReference type="Proteomes" id="UP001208689">
    <property type="component" value="Chromosome"/>
</dbReference>
<accession>A0ABY6HL79</accession>
<keyword evidence="2" id="KW-1185">Reference proteome</keyword>
<gene>
    <name evidence="1" type="ORF">NEF87_000466</name>
</gene>
<evidence type="ECO:0000313" key="2">
    <source>
        <dbReference type="Proteomes" id="UP001208689"/>
    </source>
</evidence>
<name>A0ABY6HL79_9ARCH</name>
<proteinExistence type="predicted"/>
<evidence type="ECO:0008006" key="3">
    <source>
        <dbReference type="Google" id="ProtNLM"/>
    </source>
</evidence>
<organism evidence="1 2">
    <name type="scientific">Candidatus Lokiarchaeum ossiferum</name>
    <dbReference type="NCBI Taxonomy" id="2951803"/>
    <lineage>
        <taxon>Archaea</taxon>
        <taxon>Promethearchaeati</taxon>
        <taxon>Promethearchaeota</taxon>
        <taxon>Promethearchaeia</taxon>
        <taxon>Promethearchaeales</taxon>
        <taxon>Promethearchaeaceae</taxon>
        <taxon>Candidatus Lokiarchaeum</taxon>
    </lineage>
</organism>
<reference evidence="1" key="1">
    <citation type="submission" date="2022-09" db="EMBL/GenBank/DDBJ databases">
        <title>Actin cytoskeleton and complex cell architecture in an #Asgard archaeon.</title>
        <authorList>
            <person name="Ponce Toledo R.I."/>
            <person name="Schleper C."/>
            <person name="Rodrigues Oliveira T."/>
            <person name="Wollweber F."/>
            <person name="Xu J."/>
            <person name="Rittmann S."/>
            <person name="Klingl A."/>
            <person name="Pilhofer M."/>
        </authorList>
    </citation>
    <scope>NUCLEOTIDE SEQUENCE</scope>
    <source>
        <strain evidence="1">B-35</strain>
    </source>
</reference>
<protein>
    <recommendedName>
        <fullName evidence="3">GIY-YIG domain-containing protein</fullName>
    </recommendedName>
</protein>